<dbReference type="GO" id="GO:0008716">
    <property type="term" value="F:D-alanine-D-alanine ligase activity"/>
    <property type="evidence" value="ECO:0007669"/>
    <property type="project" value="InterPro"/>
</dbReference>
<evidence type="ECO:0000256" key="5">
    <source>
        <dbReference type="ARBA" id="ARBA00022741"/>
    </source>
</evidence>
<dbReference type="PROSITE" id="PS00844">
    <property type="entry name" value="DALA_DALA_LIGASE_2"/>
    <property type="match status" value="1"/>
</dbReference>
<evidence type="ECO:0000256" key="4">
    <source>
        <dbReference type="ARBA" id="ARBA00022598"/>
    </source>
</evidence>
<comment type="subcellular location">
    <subcellularLocation>
        <location evidence="1">Cytoplasm</location>
    </subcellularLocation>
</comment>
<reference evidence="10" key="1">
    <citation type="submission" date="2018-05" db="EMBL/GenBank/DDBJ databases">
        <authorList>
            <person name="Lanie J.A."/>
            <person name="Ng W.-L."/>
            <person name="Kazmierczak K.M."/>
            <person name="Andrzejewski T.M."/>
            <person name="Davidsen T.M."/>
            <person name="Wayne K.J."/>
            <person name="Tettelin H."/>
            <person name="Glass J.I."/>
            <person name="Rusch D."/>
            <person name="Podicherti R."/>
            <person name="Tsui H.-C.T."/>
            <person name="Winkler M.E."/>
        </authorList>
    </citation>
    <scope>NUCLEOTIDE SEQUENCE</scope>
</reference>
<dbReference type="PANTHER" id="PTHR23132">
    <property type="entry name" value="D-ALANINE--D-ALANINE LIGASE"/>
    <property type="match status" value="1"/>
</dbReference>
<evidence type="ECO:0000313" key="10">
    <source>
        <dbReference type="EMBL" id="SVE31454.1"/>
    </source>
</evidence>
<feature type="non-terminal residue" evidence="10">
    <location>
        <position position="1"/>
    </location>
</feature>
<dbReference type="EMBL" id="UINC01208756">
    <property type="protein sequence ID" value="SVE31454.1"/>
    <property type="molecule type" value="Genomic_DNA"/>
</dbReference>
<dbReference type="SUPFAM" id="SSF56059">
    <property type="entry name" value="Glutathione synthetase ATP-binding domain-like"/>
    <property type="match status" value="1"/>
</dbReference>
<evidence type="ECO:0000256" key="2">
    <source>
        <dbReference type="ARBA" id="ARBA00010871"/>
    </source>
</evidence>
<keyword evidence="3" id="KW-0963">Cytoplasm</keyword>
<evidence type="ECO:0000259" key="9">
    <source>
        <dbReference type="PROSITE" id="PS50975"/>
    </source>
</evidence>
<proteinExistence type="inferred from homology"/>
<evidence type="ECO:0000256" key="6">
    <source>
        <dbReference type="ARBA" id="ARBA00022840"/>
    </source>
</evidence>
<sequence>KPISEGSSLGVYICKNKTQFNKNYNKLKKEYDRILVEEYIPGKEIQVAVMGNKALGAIELVPRREFYDYTAKYSSDAKTKHIMPALLAQKKYKEVLLLAEKAHKVLKCRGITRSDFRFFRNKFYLLETNTQPGMTKLSLVPEIASYCGIKFEDLVAWMVKDASSNR</sequence>
<protein>
    <recommendedName>
        <fullName evidence="9">ATP-grasp domain-containing protein</fullName>
    </recommendedName>
</protein>
<keyword evidence="6" id="KW-0067">ATP-binding</keyword>
<dbReference type="GO" id="GO:0009252">
    <property type="term" value="P:peptidoglycan biosynthetic process"/>
    <property type="evidence" value="ECO:0007669"/>
    <property type="project" value="UniProtKB-KW"/>
</dbReference>
<dbReference type="InterPro" id="IPR000291">
    <property type="entry name" value="D-Ala_lig_Van_CS"/>
</dbReference>
<dbReference type="Gene3D" id="3.30.470.20">
    <property type="entry name" value="ATP-grasp fold, B domain"/>
    <property type="match status" value="1"/>
</dbReference>
<dbReference type="AlphaFoldDB" id="A0A383CH57"/>
<dbReference type="InterPro" id="IPR013815">
    <property type="entry name" value="ATP_grasp_subdomain_1"/>
</dbReference>
<gene>
    <name evidence="10" type="ORF">METZ01_LOCUS484308</name>
</gene>
<dbReference type="Gene3D" id="3.30.1490.20">
    <property type="entry name" value="ATP-grasp fold, A domain"/>
    <property type="match status" value="1"/>
</dbReference>
<dbReference type="InterPro" id="IPR011095">
    <property type="entry name" value="Dala_Dala_lig_C"/>
</dbReference>
<dbReference type="InterPro" id="IPR011761">
    <property type="entry name" value="ATP-grasp"/>
</dbReference>
<dbReference type="PANTHER" id="PTHR23132:SF23">
    <property type="entry name" value="D-ALANINE--D-ALANINE LIGASE B"/>
    <property type="match status" value="1"/>
</dbReference>
<keyword evidence="5" id="KW-0547">Nucleotide-binding</keyword>
<accession>A0A383CH57</accession>
<evidence type="ECO:0000256" key="1">
    <source>
        <dbReference type="ARBA" id="ARBA00004496"/>
    </source>
</evidence>
<dbReference type="Pfam" id="PF07478">
    <property type="entry name" value="Dala_Dala_lig_C"/>
    <property type="match status" value="1"/>
</dbReference>
<dbReference type="GO" id="GO:0005524">
    <property type="term" value="F:ATP binding"/>
    <property type="evidence" value="ECO:0007669"/>
    <property type="project" value="UniProtKB-KW"/>
</dbReference>
<dbReference type="PROSITE" id="PS50975">
    <property type="entry name" value="ATP_GRASP"/>
    <property type="match status" value="1"/>
</dbReference>
<keyword evidence="4" id="KW-0436">Ligase</keyword>
<keyword evidence="7" id="KW-0133">Cell shape</keyword>
<feature type="domain" description="ATP-grasp" evidence="9">
    <location>
        <begin position="1"/>
        <end position="160"/>
    </location>
</feature>
<evidence type="ECO:0000256" key="7">
    <source>
        <dbReference type="ARBA" id="ARBA00022960"/>
    </source>
</evidence>
<evidence type="ECO:0000256" key="8">
    <source>
        <dbReference type="ARBA" id="ARBA00022984"/>
    </source>
</evidence>
<name>A0A383CH57_9ZZZZ</name>
<dbReference type="GO" id="GO:0008360">
    <property type="term" value="P:regulation of cell shape"/>
    <property type="evidence" value="ECO:0007669"/>
    <property type="project" value="UniProtKB-KW"/>
</dbReference>
<comment type="similarity">
    <text evidence="2">Belongs to the D-alanine--D-alanine ligase family.</text>
</comment>
<organism evidence="10">
    <name type="scientific">marine metagenome</name>
    <dbReference type="NCBI Taxonomy" id="408172"/>
    <lineage>
        <taxon>unclassified sequences</taxon>
        <taxon>metagenomes</taxon>
        <taxon>ecological metagenomes</taxon>
    </lineage>
</organism>
<keyword evidence="8" id="KW-0573">Peptidoglycan synthesis</keyword>
<evidence type="ECO:0000256" key="3">
    <source>
        <dbReference type="ARBA" id="ARBA00022490"/>
    </source>
</evidence>
<dbReference type="GO" id="GO:0046872">
    <property type="term" value="F:metal ion binding"/>
    <property type="evidence" value="ECO:0007669"/>
    <property type="project" value="InterPro"/>
</dbReference>
<dbReference type="GO" id="GO:0005737">
    <property type="term" value="C:cytoplasm"/>
    <property type="evidence" value="ECO:0007669"/>
    <property type="project" value="UniProtKB-SubCell"/>
</dbReference>